<organism evidence="2 3">
    <name type="scientific">Haematococcus lacustris</name>
    <name type="common">Green alga</name>
    <name type="synonym">Haematococcus pluvialis</name>
    <dbReference type="NCBI Taxonomy" id="44745"/>
    <lineage>
        <taxon>Eukaryota</taxon>
        <taxon>Viridiplantae</taxon>
        <taxon>Chlorophyta</taxon>
        <taxon>core chlorophytes</taxon>
        <taxon>Chlorophyceae</taxon>
        <taxon>CS clade</taxon>
        <taxon>Chlamydomonadales</taxon>
        <taxon>Haematococcaceae</taxon>
        <taxon>Haematococcus</taxon>
    </lineage>
</organism>
<protein>
    <submittedName>
        <fullName evidence="2">Uncharacterized protein</fullName>
    </submittedName>
</protein>
<dbReference type="EMBL" id="BLLF01000245">
    <property type="protein sequence ID" value="GFH09579.1"/>
    <property type="molecule type" value="Genomic_DNA"/>
</dbReference>
<reference evidence="2 3" key="1">
    <citation type="submission" date="2020-02" db="EMBL/GenBank/DDBJ databases">
        <title>Draft genome sequence of Haematococcus lacustris strain NIES-144.</title>
        <authorList>
            <person name="Morimoto D."/>
            <person name="Nakagawa S."/>
            <person name="Yoshida T."/>
            <person name="Sawayama S."/>
        </authorList>
    </citation>
    <scope>NUCLEOTIDE SEQUENCE [LARGE SCALE GENOMIC DNA]</scope>
    <source>
        <strain evidence="2 3">NIES-144</strain>
    </source>
</reference>
<feature type="region of interest" description="Disordered" evidence="1">
    <location>
        <begin position="1"/>
        <end position="27"/>
    </location>
</feature>
<evidence type="ECO:0000313" key="3">
    <source>
        <dbReference type="Proteomes" id="UP000485058"/>
    </source>
</evidence>
<name>A0A699YTA2_HAELA</name>
<keyword evidence="3" id="KW-1185">Reference proteome</keyword>
<accession>A0A699YTA2</accession>
<dbReference type="AlphaFoldDB" id="A0A699YTA2"/>
<comment type="caution">
    <text evidence="2">The sequence shown here is derived from an EMBL/GenBank/DDBJ whole genome shotgun (WGS) entry which is preliminary data.</text>
</comment>
<sequence length="168" mass="17576">MFSVSLDADTQLGDSERTSVGSVAMDPLPPAPPTATGHLVFAAAQQILTRAPALGQQPDLFAQALADALPPTLTVLVRRVHDPQAPRTAQPSRSAASVALCLAQQSELVVEPQLAALLAVPGARPALRDLLAQHLPPGLVVAGRVALARALRQVAAALEVEYWEQHSL</sequence>
<dbReference type="Proteomes" id="UP000485058">
    <property type="component" value="Unassembled WGS sequence"/>
</dbReference>
<evidence type="ECO:0000256" key="1">
    <source>
        <dbReference type="SAM" id="MobiDB-lite"/>
    </source>
</evidence>
<feature type="non-terminal residue" evidence="2">
    <location>
        <position position="1"/>
    </location>
</feature>
<proteinExistence type="predicted"/>
<gene>
    <name evidence="2" type="ORF">HaLaN_04754</name>
</gene>
<evidence type="ECO:0000313" key="2">
    <source>
        <dbReference type="EMBL" id="GFH09579.1"/>
    </source>
</evidence>